<evidence type="ECO:0000313" key="2">
    <source>
        <dbReference type="EMBL" id="RDB19030.1"/>
    </source>
</evidence>
<dbReference type="Proteomes" id="UP000076154">
    <property type="component" value="Unassembled WGS sequence"/>
</dbReference>
<proteinExistence type="predicted"/>
<dbReference type="EMBL" id="LUEZ02000085">
    <property type="protein sequence ID" value="RDB19030.1"/>
    <property type="molecule type" value="Genomic_DNA"/>
</dbReference>
<accession>A0A369JCV2</accession>
<organism evidence="2 3">
    <name type="scientific">Hypsizygus marmoreus</name>
    <name type="common">White beech mushroom</name>
    <name type="synonym">Agaricus marmoreus</name>
    <dbReference type="NCBI Taxonomy" id="39966"/>
    <lineage>
        <taxon>Eukaryota</taxon>
        <taxon>Fungi</taxon>
        <taxon>Dikarya</taxon>
        <taxon>Basidiomycota</taxon>
        <taxon>Agaricomycotina</taxon>
        <taxon>Agaricomycetes</taxon>
        <taxon>Agaricomycetidae</taxon>
        <taxon>Agaricales</taxon>
        <taxon>Tricholomatineae</taxon>
        <taxon>Lyophyllaceae</taxon>
        <taxon>Hypsizygus</taxon>
    </lineage>
</organism>
<comment type="caution">
    <text evidence="2">The sequence shown here is derived from an EMBL/GenBank/DDBJ whole genome shotgun (WGS) entry which is preliminary data.</text>
</comment>
<keyword evidence="3" id="KW-1185">Reference proteome</keyword>
<protein>
    <submittedName>
        <fullName evidence="2">Uncharacterized protein</fullName>
    </submittedName>
</protein>
<evidence type="ECO:0000256" key="1">
    <source>
        <dbReference type="SAM" id="SignalP"/>
    </source>
</evidence>
<dbReference type="InParanoid" id="A0A369JCV2"/>
<name>A0A369JCV2_HYPMA</name>
<dbReference type="AlphaFoldDB" id="A0A369JCV2"/>
<evidence type="ECO:0000313" key="3">
    <source>
        <dbReference type="Proteomes" id="UP000076154"/>
    </source>
</evidence>
<dbReference type="OrthoDB" id="3031843at2759"/>
<feature type="chain" id="PRO_5016654175" evidence="1">
    <location>
        <begin position="19"/>
        <end position="122"/>
    </location>
</feature>
<reference evidence="2" key="1">
    <citation type="submission" date="2018-04" db="EMBL/GenBank/DDBJ databases">
        <title>Whole genome sequencing of Hypsizygus marmoreus.</title>
        <authorList>
            <person name="Choi I.-G."/>
            <person name="Min B."/>
            <person name="Kim J.-G."/>
            <person name="Kim S."/>
            <person name="Oh Y.-L."/>
            <person name="Kong W.-S."/>
            <person name="Park H."/>
            <person name="Jeong J."/>
            <person name="Song E.-S."/>
        </authorList>
    </citation>
    <scope>NUCLEOTIDE SEQUENCE [LARGE SCALE GENOMIC DNA]</scope>
    <source>
        <strain evidence="2">51987-8</strain>
    </source>
</reference>
<keyword evidence="1" id="KW-0732">Signal</keyword>
<feature type="signal peptide" evidence="1">
    <location>
        <begin position="1"/>
        <end position="18"/>
    </location>
</feature>
<gene>
    <name evidence="2" type="ORF">Hypma_014298</name>
</gene>
<sequence length="122" mass="12275">MFFSKVFVALAAVAVAAASPVAKRAAFCSLVLTPTAAVSSPDLTGEFNYTIGRSLAIAVPSGIIHNGGSTYTDNGDGTYSVATDLSAEGASDGEVTAIITGWAGETLTGLVSDWHVDSVTCA</sequence>